<dbReference type="Pfam" id="PF02743">
    <property type="entry name" value="dCache_1"/>
    <property type="match status" value="1"/>
</dbReference>
<dbReference type="CDD" id="cd18773">
    <property type="entry name" value="PDC1_HK_sensor"/>
    <property type="match status" value="1"/>
</dbReference>
<evidence type="ECO:0000313" key="13">
    <source>
        <dbReference type="EMBL" id="NOU52318.1"/>
    </source>
</evidence>
<dbReference type="GO" id="GO:0007165">
    <property type="term" value="P:signal transduction"/>
    <property type="evidence" value="ECO:0007669"/>
    <property type="project" value="UniProtKB-KW"/>
</dbReference>
<evidence type="ECO:0000313" key="14">
    <source>
        <dbReference type="Proteomes" id="UP000586305"/>
    </source>
</evidence>
<dbReference type="EMBL" id="JABBPG010000008">
    <property type="protein sequence ID" value="NOU52318.1"/>
    <property type="molecule type" value="Genomic_DNA"/>
</dbReference>
<dbReference type="CDD" id="cd06225">
    <property type="entry name" value="HAMP"/>
    <property type="match status" value="1"/>
</dbReference>
<dbReference type="PROSITE" id="PS50885">
    <property type="entry name" value="HAMP"/>
    <property type="match status" value="1"/>
</dbReference>
<dbReference type="Proteomes" id="UP000586305">
    <property type="component" value="Unassembled WGS sequence"/>
</dbReference>
<keyword evidence="5 10" id="KW-1133">Transmembrane helix</keyword>
<dbReference type="SMART" id="SM00304">
    <property type="entry name" value="HAMP"/>
    <property type="match status" value="1"/>
</dbReference>
<keyword evidence="3" id="KW-0145">Chemotaxis</keyword>
<dbReference type="SMART" id="SM00283">
    <property type="entry name" value="MA"/>
    <property type="match status" value="1"/>
</dbReference>
<keyword evidence="6 10" id="KW-0472">Membrane</keyword>
<keyword evidence="14" id="KW-1185">Reference proteome</keyword>
<dbReference type="PANTHER" id="PTHR32089:SF119">
    <property type="entry name" value="METHYL-ACCEPTING CHEMOTAXIS PROTEIN CTPL"/>
    <property type="match status" value="1"/>
</dbReference>
<evidence type="ECO:0000259" key="12">
    <source>
        <dbReference type="PROSITE" id="PS50885"/>
    </source>
</evidence>
<name>A0A849VHZ1_9GAMM</name>
<comment type="caution">
    <text evidence="13">The sequence shown here is derived from an EMBL/GenBank/DDBJ whole genome shotgun (WGS) entry which is preliminary data.</text>
</comment>
<evidence type="ECO:0000256" key="6">
    <source>
        <dbReference type="ARBA" id="ARBA00023136"/>
    </source>
</evidence>
<evidence type="ECO:0000256" key="4">
    <source>
        <dbReference type="ARBA" id="ARBA00022692"/>
    </source>
</evidence>
<dbReference type="Pfam" id="PF00015">
    <property type="entry name" value="MCPsignal"/>
    <property type="match status" value="1"/>
</dbReference>
<evidence type="ECO:0000256" key="9">
    <source>
        <dbReference type="PROSITE-ProRule" id="PRU00284"/>
    </source>
</evidence>
<evidence type="ECO:0000256" key="8">
    <source>
        <dbReference type="ARBA" id="ARBA00029447"/>
    </source>
</evidence>
<dbReference type="Pfam" id="PF00672">
    <property type="entry name" value="HAMP"/>
    <property type="match status" value="1"/>
</dbReference>
<feature type="domain" description="HAMP" evidence="12">
    <location>
        <begin position="340"/>
        <end position="394"/>
    </location>
</feature>
<keyword evidence="7 9" id="KW-0807">Transducer</keyword>
<dbReference type="Gene3D" id="3.30.450.20">
    <property type="entry name" value="PAS domain"/>
    <property type="match status" value="2"/>
</dbReference>
<dbReference type="PROSITE" id="PS50111">
    <property type="entry name" value="CHEMOTAXIS_TRANSDUC_2"/>
    <property type="match status" value="1"/>
</dbReference>
<comment type="subcellular location">
    <subcellularLocation>
        <location evidence="1">Cell membrane</location>
        <topology evidence="1">Multi-pass membrane protein</topology>
    </subcellularLocation>
</comment>
<evidence type="ECO:0000256" key="7">
    <source>
        <dbReference type="ARBA" id="ARBA00023224"/>
    </source>
</evidence>
<feature type="transmembrane region" description="Helical" evidence="10">
    <location>
        <begin position="316"/>
        <end position="337"/>
    </location>
</feature>
<accession>A0A849VHZ1</accession>
<feature type="domain" description="Methyl-accepting transducer" evidence="11">
    <location>
        <begin position="399"/>
        <end position="635"/>
    </location>
</feature>
<sequence length="672" mass="74708">MKNSQREPLQKLSLTWRLVLRVCAIVSAIFIVLSVVAVNRITEESTSRVKSGLARAIETEAGNVEELFLSRYKVLQTAFDSTTMQNWLSSRTQAWAPLDSEPEYANINQFLTRIVNSEPEIISVFYSPERSREYWDESGRIPQKVMTRPITDIPWWQLTESKGKGVVNEPFEDSRTQIVSAAISKPIFDQHGRRIAIAGIDLKLEAIQRQIANNTKYQGVGHAFLFQDDGRLITLLPDTNLKPQNRNLIKLDSLAGNSGFAALNDLSEDLSYVPVKWQHSRYLAAVVKVAMDEPLMNWRLVLLYPQAKIDEPINRAIWQLVLMTVVLLVAIAMVLTWSIKLGLKPLQEVTSAMARIVSGDGDLTQRLEVKSNDEIGKVASLFNDFVDNINDIVSNSLRVSNSVSASSANMQQMMVKAEQAVKEQDAQLDMVATATTELSHAVSEISRSSQSSSDATVEVKKQVEHGMSLATQADQQINQMATSFRDNEVLVSELNDSSDRIGEVLDVIGSIADQTNLLALNAAIEAARAGEHGRGFAVVADEVRTLAKQTQESTHNIQTIINSLRENTKRVLEAMIVNRSHAEDSVQHAQAIHQKLTELTAQVEKIQMQSVEIATATHQQSTVLEEVSKNIVTTKDLSHNTSQMMQKANTAGGQLQEESETLLQSLQHFKTQ</sequence>
<protein>
    <submittedName>
        <fullName evidence="13">Methyl-accepting chemotaxis protein</fullName>
    </submittedName>
</protein>
<dbReference type="InterPro" id="IPR003660">
    <property type="entry name" value="HAMP_dom"/>
</dbReference>
<dbReference type="FunFam" id="1.10.287.950:FF:000001">
    <property type="entry name" value="Methyl-accepting chemotaxis sensory transducer"/>
    <property type="match status" value="1"/>
</dbReference>
<evidence type="ECO:0000259" key="11">
    <source>
        <dbReference type="PROSITE" id="PS50111"/>
    </source>
</evidence>
<keyword evidence="4 10" id="KW-0812">Transmembrane</keyword>
<gene>
    <name evidence="13" type="ORF">HG263_17450</name>
</gene>
<dbReference type="InterPro" id="IPR033479">
    <property type="entry name" value="dCache_1"/>
</dbReference>
<dbReference type="AlphaFoldDB" id="A0A849VHZ1"/>
<dbReference type="Gene3D" id="1.10.287.950">
    <property type="entry name" value="Methyl-accepting chemotaxis protein"/>
    <property type="match status" value="1"/>
</dbReference>
<dbReference type="GO" id="GO:0006935">
    <property type="term" value="P:chemotaxis"/>
    <property type="evidence" value="ECO:0007669"/>
    <property type="project" value="UniProtKB-KW"/>
</dbReference>
<keyword evidence="2" id="KW-1003">Cell membrane</keyword>
<dbReference type="GO" id="GO:0005886">
    <property type="term" value="C:plasma membrane"/>
    <property type="evidence" value="ECO:0007669"/>
    <property type="project" value="UniProtKB-SubCell"/>
</dbReference>
<feature type="transmembrane region" description="Helical" evidence="10">
    <location>
        <begin position="18"/>
        <end position="38"/>
    </location>
</feature>
<evidence type="ECO:0000256" key="2">
    <source>
        <dbReference type="ARBA" id="ARBA00022475"/>
    </source>
</evidence>
<evidence type="ECO:0000256" key="3">
    <source>
        <dbReference type="ARBA" id="ARBA00022500"/>
    </source>
</evidence>
<dbReference type="InterPro" id="IPR004089">
    <property type="entry name" value="MCPsignal_dom"/>
</dbReference>
<comment type="similarity">
    <text evidence="8">Belongs to the methyl-accepting chemotaxis (MCP) protein family.</text>
</comment>
<evidence type="ECO:0000256" key="10">
    <source>
        <dbReference type="SAM" id="Phobius"/>
    </source>
</evidence>
<proteinExistence type="inferred from homology"/>
<reference evidence="13 14" key="1">
    <citation type="submission" date="2020-04" db="EMBL/GenBank/DDBJ databases">
        <title>Pseudoalteromonas caenipelagi sp. nov., isolated from a tidal flat.</title>
        <authorList>
            <person name="Park S."/>
            <person name="Yoon J.-H."/>
        </authorList>
    </citation>
    <scope>NUCLEOTIDE SEQUENCE [LARGE SCALE GENOMIC DNA]</scope>
    <source>
        <strain evidence="13 14">JBTF-M23</strain>
    </source>
</reference>
<dbReference type="CDD" id="cd11386">
    <property type="entry name" value="MCP_signal"/>
    <property type="match status" value="1"/>
</dbReference>
<organism evidence="13 14">
    <name type="scientific">Pseudoalteromonas caenipelagi</name>
    <dbReference type="NCBI Taxonomy" id="2726988"/>
    <lineage>
        <taxon>Bacteria</taxon>
        <taxon>Pseudomonadati</taxon>
        <taxon>Pseudomonadota</taxon>
        <taxon>Gammaproteobacteria</taxon>
        <taxon>Alteromonadales</taxon>
        <taxon>Pseudoalteromonadaceae</taxon>
        <taxon>Pseudoalteromonas</taxon>
    </lineage>
</organism>
<evidence type="ECO:0000256" key="1">
    <source>
        <dbReference type="ARBA" id="ARBA00004651"/>
    </source>
</evidence>
<dbReference type="PANTHER" id="PTHR32089">
    <property type="entry name" value="METHYL-ACCEPTING CHEMOTAXIS PROTEIN MCPB"/>
    <property type="match status" value="1"/>
</dbReference>
<evidence type="ECO:0000256" key="5">
    <source>
        <dbReference type="ARBA" id="ARBA00022989"/>
    </source>
</evidence>
<dbReference type="RefSeq" id="WP_171627375.1">
    <property type="nucleotide sequence ID" value="NZ_JABBPG010000008.1"/>
</dbReference>
<dbReference type="SUPFAM" id="SSF58104">
    <property type="entry name" value="Methyl-accepting chemotaxis protein (MCP) signaling domain"/>
    <property type="match status" value="1"/>
</dbReference>